<evidence type="ECO:0000313" key="1">
    <source>
        <dbReference type="EMBL" id="CAB1450468.1"/>
    </source>
</evidence>
<dbReference type="AlphaFoldDB" id="A0A9N7VGF8"/>
<evidence type="ECO:0000313" key="2">
    <source>
        <dbReference type="Proteomes" id="UP001153269"/>
    </source>
</evidence>
<keyword evidence="2" id="KW-1185">Reference proteome</keyword>
<dbReference type="Proteomes" id="UP001153269">
    <property type="component" value="Unassembled WGS sequence"/>
</dbReference>
<organism evidence="1 2">
    <name type="scientific">Pleuronectes platessa</name>
    <name type="common">European plaice</name>
    <dbReference type="NCBI Taxonomy" id="8262"/>
    <lineage>
        <taxon>Eukaryota</taxon>
        <taxon>Metazoa</taxon>
        <taxon>Chordata</taxon>
        <taxon>Craniata</taxon>
        <taxon>Vertebrata</taxon>
        <taxon>Euteleostomi</taxon>
        <taxon>Actinopterygii</taxon>
        <taxon>Neopterygii</taxon>
        <taxon>Teleostei</taxon>
        <taxon>Neoteleostei</taxon>
        <taxon>Acanthomorphata</taxon>
        <taxon>Carangaria</taxon>
        <taxon>Pleuronectiformes</taxon>
        <taxon>Pleuronectoidei</taxon>
        <taxon>Pleuronectidae</taxon>
        <taxon>Pleuronectes</taxon>
    </lineage>
</organism>
<proteinExistence type="predicted"/>
<name>A0A9N7VGF8_PLEPL</name>
<dbReference type="EMBL" id="CADEAL010004055">
    <property type="protein sequence ID" value="CAB1450468.1"/>
    <property type="molecule type" value="Genomic_DNA"/>
</dbReference>
<sequence length="202" mass="22397">MAATGKQCVSSQQQQHSLFIIIELLAAHSLVELTSQIPKSRTHIQRRPRLIFMCNILKLSGIKRKSKGRQFGEGIKKRKTTEECEDGVCACDKVTDRKQDDYFKSWAPAKSADQADSSSFFNHGNTHCTCHNISSFMATLHSSCPAFSIRLNLKSIMSPPGSSITGMPPRGTLYCSAGSERPDLVEVETQAVKPTLARPRRQ</sequence>
<reference evidence="1" key="1">
    <citation type="submission" date="2020-03" db="EMBL/GenBank/DDBJ databases">
        <authorList>
            <person name="Weist P."/>
        </authorList>
    </citation>
    <scope>NUCLEOTIDE SEQUENCE</scope>
</reference>
<protein>
    <submittedName>
        <fullName evidence="1">Uncharacterized protein</fullName>
    </submittedName>
</protein>
<comment type="caution">
    <text evidence="1">The sequence shown here is derived from an EMBL/GenBank/DDBJ whole genome shotgun (WGS) entry which is preliminary data.</text>
</comment>
<accession>A0A9N7VGF8</accession>
<gene>
    <name evidence="1" type="ORF">PLEPLA_LOCUS38157</name>
</gene>